<organism evidence="2 3">
    <name type="scientific">Mycena rosella</name>
    <name type="common">Pink bonnet</name>
    <name type="synonym">Agaricus rosellus</name>
    <dbReference type="NCBI Taxonomy" id="1033263"/>
    <lineage>
        <taxon>Eukaryota</taxon>
        <taxon>Fungi</taxon>
        <taxon>Dikarya</taxon>
        <taxon>Basidiomycota</taxon>
        <taxon>Agaricomycotina</taxon>
        <taxon>Agaricomycetes</taxon>
        <taxon>Agaricomycetidae</taxon>
        <taxon>Agaricales</taxon>
        <taxon>Marasmiineae</taxon>
        <taxon>Mycenaceae</taxon>
        <taxon>Mycena</taxon>
    </lineage>
</organism>
<accession>A0AAD7BMM2</accession>
<sequence length="352" mass="38898">MRNLLSIQKNGGHVGNTDAQAGVGEGRELHHYDGRRHTGSPYRVSASDCSDAPPSAQRIEEGGERVGPRGVEPWEDGRGPEGGDQLIQAVGELKRQLERAGRRQRRRWGQEERCSHLQRLGDGLHVARESGAPYAEPLETRDDFKGSDLEGDFAESNERKLEIQEVEIALKSGYSRIHLVCVILRAVNYSQERLKIANPCPRIGFFRPGYSNFGEPSEPAGKISHPGASDARKQPYFGENLMWKMCCGLPMFVGGKAYDLGQGWSVHGFDSGYRQVRFQNHLIASHWSICEPQELELLMDNGNSSLFVQVSAAFAADPDRPNTGCHAPDMDSKTGPKIIFTDSMCILGKPSP</sequence>
<comment type="caution">
    <text evidence="2">The sequence shown here is derived from an EMBL/GenBank/DDBJ whole genome shotgun (WGS) entry which is preliminary data.</text>
</comment>
<evidence type="ECO:0000256" key="1">
    <source>
        <dbReference type="SAM" id="MobiDB-lite"/>
    </source>
</evidence>
<dbReference type="AlphaFoldDB" id="A0AAD7BMM2"/>
<feature type="region of interest" description="Disordered" evidence="1">
    <location>
        <begin position="1"/>
        <end position="21"/>
    </location>
</feature>
<feature type="region of interest" description="Disordered" evidence="1">
    <location>
        <begin position="34"/>
        <end position="84"/>
    </location>
</feature>
<dbReference type="EMBL" id="JARKIE010000591">
    <property type="protein sequence ID" value="KAJ7625456.1"/>
    <property type="molecule type" value="Genomic_DNA"/>
</dbReference>
<name>A0AAD7BMM2_MYCRO</name>
<keyword evidence="3" id="KW-1185">Reference proteome</keyword>
<evidence type="ECO:0000313" key="2">
    <source>
        <dbReference type="EMBL" id="KAJ7625456.1"/>
    </source>
</evidence>
<evidence type="ECO:0000313" key="3">
    <source>
        <dbReference type="Proteomes" id="UP001221757"/>
    </source>
</evidence>
<gene>
    <name evidence="2" type="ORF">B0H17DRAFT_1188078</name>
</gene>
<feature type="compositionally biased region" description="Low complexity" evidence="1">
    <location>
        <begin position="45"/>
        <end position="56"/>
    </location>
</feature>
<feature type="compositionally biased region" description="Basic and acidic residues" evidence="1">
    <location>
        <begin position="58"/>
        <end position="67"/>
    </location>
</feature>
<protein>
    <submittedName>
        <fullName evidence="2">Uncharacterized protein</fullName>
    </submittedName>
</protein>
<reference evidence="2" key="1">
    <citation type="submission" date="2023-03" db="EMBL/GenBank/DDBJ databases">
        <title>Massive genome expansion in bonnet fungi (Mycena s.s.) driven by repeated elements and novel gene families across ecological guilds.</title>
        <authorList>
            <consortium name="Lawrence Berkeley National Laboratory"/>
            <person name="Harder C.B."/>
            <person name="Miyauchi S."/>
            <person name="Viragh M."/>
            <person name="Kuo A."/>
            <person name="Thoen E."/>
            <person name="Andreopoulos B."/>
            <person name="Lu D."/>
            <person name="Skrede I."/>
            <person name="Drula E."/>
            <person name="Henrissat B."/>
            <person name="Morin E."/>
            <person name="Kohler A."/>
            <person name="Barry K."/>
            <person name="LaButti K."/>
            <person name="Morin E."/>
            <person name="Salamov A."/>
            <person name="Lipzen A."/>
            <person name="Mereny Z."/>
            <person name="Hegedus B."/>
            <person name="Baldrian P."/>
            <person name="Stursova M."/>
            <person name="Weitz H."/>
            <person name="Taylor A."/>
            <person name="Grigoriev I.V."/>
            <person name="Nagy L.G."/>
            <person name="Martin F."/>
            <person name="Kauserud H."/>
        </authorList>
    </citation>
    <scope>NUCLEOTIDE SEQUENCE</scope>
    <source>
        <strain evidence="2">CBHHK067</strain>
    </source>
</reference>
<proteinExistence type="predicted"/>
<dbReference type="Proteomes" id="UP001221757">
    <property type="component" value="Unassembled WGS sequence"/>
</dbReference>